<dbReference type="EMBL" id="RWKW01000085">
    <property type="protein sequence ID" value="RST84637.1"/>
    <property type="molecule type" value="Genomic_DNA"/>
</dbReference>
<accession>A0A3S0G654</accession>
<sequence>MAVMSPRQWALTAVVLAIMLALPLVLPAFWLSGILGRSLVYGIVALSLTFLASYGGFISLAQTMIAGVAGYTVAILAPTAIPASSSALSYWLAMPAALVAATVAGGVIGLIAVRTRDIYLLMITLALAVGFSLFAQSNIDWFNGYEGIRNILGPDIFGYPFRTHLVFYYVSLTVAALLYLLVLYVVRTPFGLTLQGIRDNPRRVSALGFDVALHRVAAFALAGFIAGCGGVLITFYNIGITPSSIGMTATVNVLVMSVIGGLGHPIGAFIGAVIFSLMDTFAATVYDRNRFNTLIGLVFLVIVLVSPDGVLGFGKRLLFWRKPKAREEQTGTH</sequence>
<reference evidence="7 8" key="1">
    <citation type="submission" date="2018-12" db="EMBL/GenBank/DDBJ databases">
        <title>Mesorhizobium carbonis sp. nov., isolated from coal mine water.</title>
        <authorList>
            <person name="Xin W."/>
            <person name="Xu Z."/>
            <person name="Xiang F."/>
            <person name="Zhang J."/>
            <person name="Xi L."/>
            <person name="Liu J."/>
        </authorList>
    </citation>
    <scope>NUCLEOTIDE SEQUENCE [LARGE SCALE GENOMIC DNA]</scope>
    <source>
        <strain evidence="7 8">B2.3</strain>
    </source>
</reference>
<feature type="transmembrane region" description="Helical" evidence="6">
    <location>
        <begin position="292"/>
        <end position="314"/>
    </location>
</feature>
<comment type="subcellular location">
    <subcellularLocation>
        <location evidence="1">Cell membrane</location>
        <topology evidence="1">Multi-pass membrane protein</topology>
    </subcellularLocation>
</comment>
<keyword evidence="2" id="KW-1003">Cell membrane</keyword>
<dbReference type="CDD" id="cd06581">
    <property type="entry name" value="TM_PBP1_LivM_like"/>
    <property type="match status" value="1"/>
</dbReference>
<evidence type="ECO:0000313" key="8">
    <source>
        <dbReference type="Proteomes" id="UP000278398"/>
    </source>
</evidence>
<dbReference type="AlphaFoldDB" id="A0A3S0G654"/>
<dbReference type="PANTHER" id="PTHR30482:SF17">
    <property type="entry name" value="ABC TRANSPORTER ATP-BINDING PROTEIN"/>
    <property type="match status" value="1"/>
</dbReference>
<feature type="transmembrane region" description="Helical" evidence="6">
    <location>
        <begin position="207"/>
        <end position="233"/>
    </location>
</feature>
<feature type="transmembrane region" description="Helical" evidence="6">
    <location>
        <begin position="266"/>
        <end position="286"/>
    </location>
</feature>
<evidence type="ECO:0000256" key="5">
    <source>
        <dbReference type="ARBA" id="ARBA00023136"/>
    </source>
</evidence>
<evidence type="ECO:0000256" key="3">
    <source>
        <dbReference type="ARBA" id="ARBA00022692"/>
    </source>
</evidence>
<dbReference type="Proteomes" id="UP000278398">
    <property type="component" value="Unassembled WGS sequence"/>
</dbReference>
<evidence type="ECO:0000256" key="6">
    <source>
        <dbReference type="SAM" id="Phobius"/>
    </source>
</evidence>
<organism evidence="7 8">
    <name type="scientific">Aquibium carbonis</name>
    <dbReference type="NCBI Taxonomy" id="2495581"/>
    <lineage>
        <taxon>Bacteria</taxon>
        <taxon>Pseudomonadati</taxon>
        <taxon>Pseudomonadota</taxon>
        <taxon>Alphaproteobacteria</taxon>
        <taxon>Hyphomicrobiales</taxon>
        <taxon>Phyllobacteriaceae</taxon>
        <taxon>Aquibium</taxon>
    </lineage>
</organism>
<feature type="transmembrane region" description="Helical" evidence="6">
    <location>
        <begin position="9"/>
        <end position="32"/>
    </location>
</feature>
<dbReference type="OrthoDB" id="9804361at2"/>
<name>A0A3S0G654_9HYPH</name>
<feature type="transmembrane region" description="Helical" evidence="6">
    <location>
        <begin position="64"/>
        <end position="84"/>
    </location>
</feature>
<feature type="transmembrane region" description="Helical" evidence="6">
    <location>
        <begin position="118"/>
        <end position="135"/>
    </location>
</feature>
<keyword evidence="3 6" id="KW-0812">Transmembrane</keyword>
<protein>
    <submittedName>
        <fullName evidence="7">Branched-chain amino acid ABC transporter permease</fullName>
    </submittedName>
</protein>
<gene>
    <name evidence="7" type="ORF">EJC49_19840</name>
</gene>
<keyword evidence="4 6" id="KW-1133">Transmembrane helix</keyword>
<keyword evidence="8" id="KW-1185">Reference proteome</keyword>
<evidence type="ECO:0000313" key="7">
    <source>
        <dbReference type="EMBL" id="RST84637.1"/>
    </source>
</evidence>
<dbReference type="RefSeq" id="WP_126701672.1">
    <property type="nucleotide sequence ID" value="NZ_RWKW01000085.1"/>
</dbReference>
<dbReference type="PANTHER" id="PTHR30482">
    <property type="entry name" value="HIGH-AFFINITY BRANCHED-CHAIN AMINO ACID TRANSPORT SYSTEM PERMEASE"/>
    <property type="match status" value="1"/>
</dbReference>
<feature type="transmembrane region" description="Helical" evidence="6">
    <location>
        <begin position="166"/>
        <end position="186"/>
    </location>
</feature>
<dbReference type="GO" id="GO:0015658">
    <property type="term" value="F:branched-chain amino acid transmembrane transporter activity"/>
    <property type="evidence" value="ECO:0007669"/>
    <property type="project" value="InterPro"/>
</dbReference>
<dbReference type="InterPro" id="IPR001851">
    <property type="entry name" value="ABC_transp_permease"/>
</dbReference>
<feature type="transmembrane region" description="Helical" evidence="6">
    <location>
        <begin position="90"/>
        <end position="111"/>
    </location>
</feature>
<feature type="transmembrane region" description="Helical" evidence="6">
    <location>
        <begin position="38"/>
        <end position="57"/>
    </location>
</feature>
<evidence type="ECO:0000256" key="4">
    <source>
        <dbReference type="ARBA" id="ARBA00022989"/>
    </source>
</evidence>
<keyword evidence="5 6" id="KW-0472">Membrane</keyword>
<dbReference type="Pfam" id="PF02653">
    <property type="entry name" value="BPD_transp_2"/>
    <property type="match status" value="1"/>
</dbReference>
<evidence type="ECO:0000256" key="2">
    <source>
        <dbReference type="ARBA" id="ARBA00022475"/>
    </source>
</evidence>
<evidence type="ECO:0000256" key="1">
    <source>
        <dbReference type="ARBA" id="ARBA00004651"/>
    </source>
</evidence>
<comment type="caution">
    <text evidence="7">The sequence shown here is derived from an EMBL/GenBank/DDBJ whole genome shotgun (WGS) entry which is preliminary data.</text>
</comment>
<proteinExistence type="predicted"/>
<dbReference type="GO" id="GO:0005886">
    <property type="term" value="C:plasma membrane"/>
    <property type="evidence" value="ECO:0007669"/>
    <property type="project" value="UniProtKB-SubCell"/>
</dbReference>
<dbReference type="InterPro" id="IPR043428">
    <property type="entry name" value="LivM-like"/>
</dbReference>